<evidence type="ECO:0000313" key="1">
    <source>
        <dbReference type="Proteomes" id="UP000095287"/>
    </source>
</evidence>
<keyword evidence="1" id="KW-1185">Reference proteome</keyword>
<evidence type="ECO:0000313" key="2">
    <source>
        <dbReference type="WBParaSite" id="L893_g15744.t1"/>
    </source>
</evidence>
<reference evidence="2" key="1">
    <citation type="submission" date="2016-11" db="UniProtKB">
        <authorList>
            <consortium name="WormBaseParasite"/>
        </authorList>
    </citation>
    <scope>IDENTIFICATION</scope>
</reference>
<accession>A0A1I7YF29</accession>
<organism evidence="1 2">
    <name type="scientific">Steinernema glaseri</name>
    <dbReference type="NCBI Taxonomy" id="37863"/>
    <lineage>
        <taxon>Eukaryota</taxon>
        <taxon>Metazoa</taxon>
        <taxon>Ecdysozoa</taxon>
        <taxon>Nematoda</taxon>
        <taxon>Chromadorea</taxon>
        <taxon>Rhabditida</taxon>
        <taxon>Tylenchina</taxon>
        <taxon>Panagrolaimomorpha</taxon>
        <taxon>Strongyloidoidea</taxon>
        <taxon>Steinernematidae</taxon>
        <taxon>Steinernema</taxon>
    </lineage>
</organism>
<dbReference type="Proteomes" id="UP000095287">
    <property type="component" value="Unplaced"/>
</dbReference>
<proteinExistence type="predicted"/>
<dbReference type="AlphaFoldDB" id="A0A1I7YF29"/>
<protein>
    <submittedName>
        <fullName evidence="2">Ovule protein</fullName>
    </submittedName>
</protein>
<name>A0A1I7YF29_9BILA</name>
<dbReference type="WBParaSite" id="L893_g15744.t1">
    <property type="protein sequence ID" value="L893_g15744.t1"/>
    <property type="gene ID" value="L893_g15744"/>
</dbReference>
<sequence length="81" mass="9228">MKYCTQSKLSLIAEHLFIYSEFLWPCSVSNTRRVTNRGSKFYGLEIDDPFSDFLIVSKESRADSCINGGISDYEAPIHTDL</sequence>